<dbReference type="EMBL" id="QWVT01000044">
    <property type="protein sequence ID" value="RID82022.1"/>
    <property type="molecule type" value="Genomic_DNA"/>
</dbReference>
<dbReference type="InterPro" id="IPR011853">
    <property type="entry name" value="TRAP_DctM-Dct_fused"/>
</dbReference>
<name>A0A398AWK6_9BACI</name>
<feature type="transmembrane region" description="Helical" evidence="1">
    <location>
        <begin position="451"/>
        <end position="473"/>
    </location>
</feature>
<keyword evidence="1" id="KW-0812">Transmembrane</keyword>
<dbReference type="NCBIfam" id="TIGR02123">
    <property type="entry name" value="TRAP_fused"/>
    <property type="match status" value="1"/>
</dbReference>
<feature type="transmembrane region" description="Helical" evidence="1">
    <location>
        <begin position="505"/>
        <end position="534"/>
    </location>
</feature>
<keyword evidence="1" id="KW-1133">Transmembrane helix</keyword>
<evidence type="ECO:0000256" key="1">
    <source>
        <dbReference type="SAM" id="Phobius"/>
    </source>
</evidence>
<feature type="transmembrane region" description="Helical" evidence="1">
    <location>
        <begin position="420"/>
        <end position="439"/>
    </location>
</feature>
<feature type="transmembrane region" description="Helical" evidence="1">
    <location>
        <begin position="121"/>
        <end position="137"/>
    </location>
</feature>
<dbReference type="InterPro" id="IPR010656">
    <property type="entry name" value="DctM"/>
</dbReference>
<feature type="transmembrane region" description="Helical" evidence="1">
    <location>
        <begin position="382"/>
        <end position="399"/>
    </location>
</feature>
<protein>
    <submittedName>
        <fullName evidence="3">TRAP transporter permease</fullName>
    </submittedName>
</protein>
<feature type="transmembrane region" description="Helical" evidence="1">
    <location>
        <begin position="546"/>
        <end position="566"/>
    </location>
</feature>
<evidence type="ECO:0000259" key="2">
    <source>
        <dbReference type="Pfam" id="PF06808"/>
    </source>
</evidence>
<sequence>MENNKTLSLEEQQALLEKYDPEAGTRKLKGVLGWIVFLGLLSFSLFQLYTAIFGVLTAQLQRSIHLGFALSLIFLLFPARKKNAPRHKVAWYDIVLALGAVAVGAYWPLMMDDLVLRVGRLTDMDLYIGLLAIVLVLEATRRTVGLPIMIIALLFIGYAVFGPYMPGFFAHRGLEPERLIQTMFFTTEGILGTPLAVSSTFIFLFLLFGAFLVKTGVGQYFNDLAVSIAGKRIGGPAKVAIFSSALQGTISGSSVANVVTSGAFTIPMMKNLGYRKDFAGAVEAAASTGGQLMPPIMGAAAFLMVEFIGGGITYWDIAKAAAIPAVLYFTGIWIMTHFEAKRVGLRGLRDDEMPNKKEVMSKVYLLLPILAVMVLMMTGMTVMYAALWSIVAAVVLSGFKKETRMSFRDIIDALVDGARSALGVAAATAAAGIIVGVVTKTGLGLKMANGLVDLAGGLLIPTLILTMIAALILGMGSPTTANYVITSTIAAPALIKLGVPDLSAHLFVFYFGIIADITPPVALAAFAAAGVSGGEPIRTGIASSKLAIAAFIIPYMFVLSPELLMIDTTWTYIVWIVFTALAGMMAVGAGIIGFWVRKLFWFERIIGVVGGLMLIYPGKITDIIGLSSFVLLLTLQYVIKRDDRVDVQQAG</sequence>
<dbReference type="PANTHER" id="PTHR43849">
    <property type="entry name" value="BLL3936 PROTEIN"/>
    <property type="match status" value="1"/>
</dbReference>
<feature type="transmembrane region" description="Helical" evidence="1">
    <location>
        <begin position="31"/>
        <end position="54"/>
    </location>
</feature>
<dbReference type="OrthoDB" id="9759894at2"/>
<feature type="transmembrane region" description="Helical" evidence="1">
    <location>
        <begin position="89"/>
        <end position="109"/>
    </location>
</feature>
<feature type="transmembrane region" description="Helical" evidence="1">
    <location>
        <begin position="189"/>
        <end position="213"/>
    </location>
</feature>
<organism evidence="3 4">
    <name type="scientific">Mesobacillus zeae</name>
    <dbReference type="NCBI Taxonomy" id="1917180"/>
    <lineage>
        <taxon>Bacteria</taxon>
        <taxon>Bacillati</taxon>
        <taxon>Bacillota</taxon>
        <taxon>Bacilli</taxon>
        <taxon>Bacillales</taxon>
        <taxon>Bacillaceae</taxon>
        <taxon>Mesobacillus</taxon>
    </lineage>
</organism>
<keyword evidence="1" id="KW-0472">Membrane</keyword>
<evidence type="ECO:0000313" key="4">
    <source>
        <dbReference type="Proteomes" id="UP000265816"/>
    </source>
</evidence>
<accession>A0A398AWK6</accession>
<feature type="transmembrane region" description="Helical" evidence="1">
    <location>
        <begin position="572"/>
        <end position="592"/>
    </location>
</feature>
<comment type="caution">
    <text evidence="3">The sequence shown here is derived from an EMBL/GenBank/DDBJ whole genome shotgun (WGS) entry which is preliminary data.</text>
</comment>
<keyword evidence="4" id="KW-1185">Reference proteome</keyword>
<feature type="transmembrane region" description="Helical" evidence="1">
    <location>
        <begin position="144"/>
        <end position="169"/>
    </location>
</feature>
<feature type="domain" description="TRAP C4-dicarboxylate transport system permease DctM subunit" evidence="2">
    <location>
        <begin position="131"/>
        <end position="567"/>
    </location>
</feature>
<dbReference type="Proteomes" id="UP000265816">
    <property type="component" value="Unassembled WGS sequence"/>
</dbReference>
<feature type="transmembrane region" description="Helical" evidence="1">
    <location>
        <begin position="321"/>
        <end position="338"/>
    </location>
</feature>
<dbReference type="AlphaFoldDB" id="A0A398AWK6"/>
<reference evidence="3 4" key="1">
    <citation type="submission" date="2018-08" db="EMBL/GenBank/DDBJ databases">
        <title>Bacillus jemisoniae sp. nov., Bacillus chryseoplanitiae sp. nov., Bacillus resnikiae sp. nov., and Bacillus frankliniae sp. nov., isolated from Viking spacecraft and associated surfaces.</title>
        <authorList>
            <person name="Seuylemezian A."/>
            <person name="Vaishampayan P."/>
        </authorList>
    </citation>
    <scope>NUCLEOTIDE SEQUENCE [LARGE SCALE GENOMIC DNA]</scope>
    <source>
        <strain evidence="3 4">JJ-247</strain>
    </source>
</reference>
<dbReference type="RefSeq" id="WP_119114635.1">
    <property type="nucleotide sequence ID" value="NZ_CBCSEO010000001.1"/>
</dbReference>
<gene>
    <name evidence="3" type="ORF">D1970_20095</name>
</gene>
<proteinExistence type="predicted"/>
<feature type="transmembrane region" description="Helical" evidence="1">
    <location>
        <begin position="60"/>
        <end position="77"/>
    </location>
</feature>
<dbReference type="PANTHER" id="PTHR43849:SF2">
    <property type="entry name" value="BLL3936 PROTEIN"/>
    <property type="match status" value="1"/>
</dbReference>
<evidence type="ECO:0000313" key="3">
    <source>
        <dbReference type="EMBL" id="RID82022.1"/>
    </source>
</evidence>
<feature type="transmembrane region" description="Helical" evidence="1">
    <location>
        <begin position="480"/>
        <end position="499"/>
    </location>
</feature>
<dbReference type="Pfam" id="PF06808">
    <property type="entry name" value="DctM"/>
    <property type="match status" value="1"/>
</dbReference>